<dbReference type="InterPro" id="IPR025724">
    <property type="entry name" value="GAG-pre-integrase_dom"/>
</dbReference>
<proteinExistence type="predicted"/>
<dbReference type="Proteomes" id="UP001454036">
    <property type="component" value="Unassembled WGS sequence"/>
</dbReference>
<dbReference type="PANTHER" id="PTHR42648">
    <property type="entry name" value="TRANSPOSASE, PUTATIVE-RELATED"/>
    <property type="match status" value="1"/>
</dbReference>
<dbReference type="GO" id="GO:0015074">
    <property type="term" value="P:DNA integration"/>
    <property type="evidence" value="ECO:0007669"/>
    <property type="project" value="InterPro"/>
</dbReference>
<dbReference type="SUPFAM" id="SSF53098">
    <property type="entry name" value="Ribonuclease H-like"/>
    <property type="match status" value="1"/>
</dbReference>
<evidence type="ECO:0000313" key="2">
    <source>
        <dbReference type="EMBL" id="GAA0159187.1"/>
    </source>
</evidence>
<dbReference type="InterPro" id="IPR012337">
    <property type="entry name" value="RNaseH-like_sf"/>
</dbReference>
<accession>A0AAV3Q513</accession>
<dbReference type="InterPro" id="IPR001584">
    <property type="entry name" value="Integrase_cat-core"/>
</dbReference>
<organism evidence="2 3">
    <name type="scientific">Lithospermum erythrorhizon</name>
    <name type="common">Purple gromwell</name>
    <name type="synonym">Lithospermum officinale var. erythrorhizon</name>
    <dbReference type="NCBI Taxonomy" id="34254"/>
    <lineage>
        <taxon>Eukaryota</taxon>
        <taxon>Viridiplantae</taxon>
        <taxon>Streptophyta</taxon>
        <taxon>Embryophyta</taxon>
        <taxon>Tracheophyta</taxon>
        <taxon>Spermatophyta</taxon>
        <taxon>Magnoliopsida</taxon>
        <taxon>eudicotyledons</taxon>
        <taxon>Gunneridae</taxon>
        <taxon>Pentapetalae</taxon>
        <taxon>asterids</taxon>
        <taxon>lamiids</taxon>
        <taxon>Boraginales</taxon>
        <taxon>Boraginaceae</taxon>
        <taxon>Boraginoideae</taxon>
        <taxon>Lithospermeae</taxon>
        <taxon>Lithospermum</taxon>
    </lineage>
</organism>
<dbReference type="InterPro" id="IPR036397">
    <property type="entry name" value="RNaseH_sf"/>
</dbReference>
<dbReference type="PANTHER" id="PTHR42648:SF26">
    <property type="entry name" value="INTEGRASE CATALYTIC DOMAIN-CONTAINING PROTEIN"/>
    <property type="match status" value="1"/>
</dbReference>
<keyword evidence="3" id="KW-1185">Reference proteome</keyword>
<dbReference type="Pfam" id="PF13976">
    <property type="entry name" value="gag_pre-integrs"/>
    <property type="match status" value="1"/>
</dbReference>
<name>A0AAV3Q513_LITER</name>
<dbReference type="Gene3D" id="3.30.420.10">
    <property type="entry name" value="Ribonuclease H-like superfamily/Ribonuclease H"/>
    <property type="match status" value="1"/>
</dbReference>
<feature type="domain" description="Integrase catalytic" evidence="1">
    <location>
        <begin position="80"/>
        <end position="251"/>
    </location>
</feature>
<protein>
    <recommendedName>
        <fullName evidence="1">Integrase catalytic domain-containing protein</fullName>
    </recommendedName>
</protein>
<dbReference type="Pfam" id="PF00665">
    <property type="entry name" value="rve"/>
    <property type="match status" value="1"/>
</dbReference>
<dbReference type="EMBL" id="BAABME010003542">
    <property type="protein sequence ID" value="GAA0159187.1"/>
    <property type="molecule type" value="Genomic_DNA"/>
</dbReference>
<dbReference type="Pfam" id="PF25597">
    <property type="entry name" value="SH3_retrovirus"/>
    <property type="match status" value="1"/>
</dbReference>
<dbReference type="InterPro" id="IPR057670">
    <property type="entry name" value="SH3_retrovirus"/>
</dbReference>
<sequence>MSTLLQSSSSGSLYPIQCVAVLALASQVVPASVSHHTWHQRLGHPAFSVFQHLVSNKLIACNSKSDFNYNVCQLGKHVKQPFIPATYSAQTLFELIFSDVWESPVLSPTGIKYYIIFIDAYSRYSWVYSLKRKSDSLHYFEQFHKMVSNVFQSHIKQFQADEGGEFHKLEPYLNKHGILFRYSCPAISQQNRVAERKHRHVAEKLRCLLFQSQMPNVLWVEALHYVVYLINRLPSTSLNNATLYHLLFKQQPDYSMIKTFGCLCYPHLTKQINSKYSPRTLPCIFLGVSPIHKGYRCYNPEAKKVLVSRHVSFSETIFPYSSFHPYFKDSNSLIFPSNYTFSQSTMTPAITSNVSYIIRDGEINGY</sequence>
<dbReference type="InterPro" id="IPR039537">
    <property type="entry name" value="Retrotran_Ty1/copia-like"/>
</dbReference>
<dbReference type="AlphaFoldDB" id="A0AAV3Q513"/>
<reference evidence="2 3" key="1">
    <citation type="submission" date="2024-01" db="EMBL/GenBank/DDBJ databases">
        <title>The complete chloroplast genome sequence of Lithospermum erythrorhizon: insights into the phylogenetic relationship among Boraginaceae species and the maternal lineages of purple gromwells.</title>
        <authorList>
            <person name="Okada T."/>
            <person name="Watanabe K."/>
        </authorList>
    </citation>
    <scope>NUCLEOTIDE SEQUENCE [LARGE SCALE GENOMIC DNA]</scope>
</reference>
<dbReference type="PROSITE" id="PS50994">
    <property type="entry name" value="INTEGRASE"/>
    <property type="match status" value="1"/>
</dbReference>
<gene>
    <name evidence="2" type="ORF">LIER_16024</name>
</gene>
<comment type="caution">
    <text evidence="2">The sequence shown here is derived from an EMBL/GenBank/DDBJ whole genome shotgun (WGS) entry which is preliminary data.</text>
</comment>
<evidence type="ECO:0000313" key="3">
    <source>
        <dbReference type="Proteomes" id="UP001454036"/>
    </source>
</evidence>
<evidence type="ECO:0000259" key="1">
    <source>
        <dbReference type="PROSITE" id="PS50994"/>
    </source>
</evidence>
<dbReference type="GO" id="GO:0003676">
    <property type="term" value="F:nucleic acid binding"/>
    <property type="evidence" value="ECO:0007669"/>
    <property type="project" value="InterPro"/>
</dbReference>